<comment type="similarity">
    <text evidence="3">Belongs to the CENP-O/MCM21 family.</text>
</comment>
<evidence type="ECO:0008006" key="9">
    <source>
        <dbReference type="Google" id="ProtNLM"/>
    </source>
</evidence>
<dbReference type="Pfam" id="PF09496">
    <property type="entry name" value="CENP-O"/>
    <property type="match status" value="1"/>
</dbReference>
<evidence type="ECO:0000256" key="5">
    <source>
        <dbReference type="ARBA" id="ARBA00023242"/>
    </source>
</evidence>
<evidence type="ECO:0000256" key="4">
    <source>
        <dbReference type="ARBA" id="ARBA00022454"/>
    </source>
</evidence>
<keyword evidence="4" id="KW-0158">Chromosome</keyword>
<evidence type="ECO:0000256" key="1">
    <source>
        <dbReference type="ARBA" id="ARBA00004123"/>
    </source>
</evidence>
<name>A0ABR0I1X6_9PEZI</name>
<accession>A0ABR0I1X6</accession>
<evidence type="ECO:0000313" key="7">
    <source>
        <dbReference type="EMBL" id="KAK4674358.1"/>
    </source>
</evidence>
<dbReference type="GeneID" id="87928914"/>
<organism evidence="7 8">
    <name type="scientific">Podospora pseudopauciseta</name>
    <dbReference type="NCBI Taxonomy" id="2093780"/>
    <lineage>
        <taxon>Eukaryota</taxon>
        <taxon>Fungi</taxon>
        <taxon>Dikarya</taxon>
        <taxon>Ascomycota</taxon>
        <taxon>Pezizomycotina</taxon>
        <taxon>Sordariomycetes</taxon>
        <taxon>Sordariomycetidae</taxon>
        <taxon>Sordariales</taxon>
        <taxon>Podosporaceae</taxon>
        <taxon>Podospora</taxon>
    </lineage>
</organism>
<dbReference type="PANTHER" id="PTHR14582:SF1">
    <property type="entry name" value="CENTROMERE PROTEIN O"/>
    <property type="match status" value="1"/>
</dbReference>
<evidence type="ECO:0000256" key="3">
    <source>
        <dbReference type="ARBA" id="ARBA00007321"/>
    </source>
</evidence>
<sequence>MAWSWTQLSTVSFSTEQISSKNQQGFSIIESRVYSSSSPLLLLPINIYATPTRVSLILSLTITMSSPLRTSPQSPTLDDEISALQSKTSTLLTSPSTLALLSSDPELTSQSSLHQSHHLQTLYRTCATLTLFRAQDPDPNAVDAGSILGLRIEVVSRAKFLRPYYVLFNRPWASSSSLPGPQRKWLRVHRHTVPSCIPLSGLAARYLPSPDKDDTRRKQDLGKFARGVRREVVRYHARLGTVADLRKAAGLGRGGDGGDKSGLVDISPADAEVRHVSVEWGDGRTGRLVIGDDGEVEKLVVVGENGRDREAGRELLGGLGLAGTVKAEEVVRRLAGTGGA</sequence>
<dbReference type="EMBL" id="JAFFHB010000001">
    <property type="protein sequence ID" value="KAK4674358.1"/>
    <property type="molecule type" value="Genomic_DNA"/>
</dbReference>
<comment type="caution">
    <text evidence="7">The sequence shown here is derived from an EMBL/GenBank/DDBJ whole genome shotgun (WGS) entry which is preliminary data.</text>
</comment>
<protein>
    <recommendedName>
        <fullName evidence="9">Cenp-O kinetochore centromere component</fullName>
    </recommendedName>
</protein>
<evidence type="ECO:0000256" key="6">
    <source>
        <dbReference type="ARBA" id="ARBA00023328"/>
    </source>
</evidence>
<dbReference type="PANTHER" id="PTHR14582">
    <property type="entry name" value="INNER KINETOCHORE SUBUNIT MAL2"/>
    <property type="match status" value="1"/>
</dbReference>
<dbReference type="Proteomes" id="UP001326199">
    <property type="component" value="Unassembled WGS sequence"/>
</dbReference>
<proteinExistence type="inferred from homology"/>
<comment type="subcellular location">
    <subcellularLocation>
        <location evidence="2">Chromosome</location>
        <location evidence="2">Centromere</location>
    </subcellularLocation>
    <subcellularLocation>
        <location evidence="1">Nucleus</location>
    </subcellularLocation>
</comment>
<keyword evidence="6" id="KW-0137">Centromere</keyword>
<dbReference type="RefSeq" id="XP_062771680.1">
    <property type="nucleotide sequence ID" value="XM_062908571.1"/>
</dbReference>
<reference evidence="7 8" key="1">
    <citation type="journal article" date="2023" name="bioRxiv">
        <title>High-quality genome assemblies of four members of thePodospora anserinaspecies complex.</title>
        <authorList>
            <person name="Ament-Velasquez S.L."/>
            <person name="Vogan A.A."/>
            <person name="Wallerman O."/>
            <person name="Hartmann F."/>
            <person name="Gautier V."/>
            <person name="Silar P."/>
            <person name="Giraud T."/>
            <person name="Johannesson H."/>
        </authorList>
    </citation>
    <scope>NUCLEOTIDE SEQUENCE [LARGE SCALE GENOMIC DNA]</scope>
    <source>
        <strain evidence="7 8">CBS 411.78</strain>
    </source>
</reference>
<gene>
    <name evidence="7" type="ORF">QC763_119850</name>
</gene>
<keyword evidence="5" id="KW-0539">Nucleus</keyword>
<evidence type="ECO:0000313" key="8">
    <source>
        <dbReference type="Proteomes" id="UP001326199"/>
    </source>
</evidence>
<dbReference type="InterPro" id="IPR018464">
    <property type="entry name" value="CENP-O"/>
</dbReference>
<keyword evidence="8" id="KW-1185">Reference proteome</keyword>
<evidence type="ECO:0000256" key="2">
    <source>
        <dbReference type="ARBA" id="ARBA00004584"/>
    </source>
</evidence>